<dbReference type="Pfam" id="PF05433">
    <property type="entry name" value="Rick_17kDa_Anti"/>
    <property type="match status" value="1"/>
</dbReference>
<evidence type="ECO:0000259" key="4">
    <source>
        <dbReference type="Pfam" id="PF05433"/>
    </source>
</evidence>
<dbReference type="InterPro" id="IPR051407">
    <property type="entry name" value="Bact_OM_lipoprot/Surf_antigen"/>
</dbReference>
<evidence type="ECO:0000313" key="6">
    <source>
        <dbReference type="Proteomes" id="UP000501991"/>
    </source>
</evidence>
<evidence type="ECO:0000313" key="5">
    <source>
        <dbReference type="EMBL" id="QID16526.1"/>
    </source>
</evidence>
<dbReference type="PANTHER" id="PTHR35603:SF2">
    <property type="entry name" value="OUTER MEMBRANE LIPOPROTEIN"/>
    <property type="match status" value="1"/>
</dbReference>
<dbReference type="EMBL" id="CP048836">
    <property type="protein sequence ID" value="QID16526.1"/>
    <property type="molecule type" value="Genomic_DNA"/>
</dbReference>
<proteinExistence type="predicted"/>
<keyword evidence="2" id="KW-0472">Membrane</keyword>
<evidence type="ECO:0000256" key="2">
    <source>
        <dbReference type="ARBA" id="ARBA00023136"/>
    </source>
</evidence>
<evidence type="ECO:0000256" key="3">
    <source>
        <dbReference type="SAM" id="SignalP"/>
    </source>
</evidence>
<reference evidence="5 6" key="1">
    <citation type="submission" date="2020-02" db="EMBL/GenBank/DDBJ databases">
        <title>Nitrogenibacter mangrovi gen. nov., sp. nov. isolated from mangrove sediment, a denitrifying betaproteobacterium.</title>
        <authorList>
            <person name="Liao H."/>
            <person name="Tian Y."/>
        </authorList>
    </citation>
    <scope>NUCLEOTIDE SEQUENCE [LARGE SCALE GENOMIC DNA]</scope>
    <source>
        <strain evidence="5 6">M9-3-2</strain>
    </source>
</reference>
<name>A0A6C1AYU7_9RHOO</name>
<feature type="domain" description="Glycine zipper 2TM" evidence="4">
    <location>
        <begin position="74"/>
        <end position="113"/>
    </location>
</feature>
<dbReference type="PANTHER" id="PTHR35603">
    <property type="match status" value="1"/>
</dbReference>
<dbReference type="InterPro" id="IPR008816">
    <property type="entry name" value="Gly_zipper_2TM_dom"/>
</dbReference>
<keyword evidence="3" id="KW-0732">Signal</keyword>
<dbReference type="KEGG" id="azq:G3580_02120"/>
<dbReference type="Proteomes" id="UP000501991">
    <property type="component" value="Chromosome"/>
</dbReference>
<dbReference type="AlphaFoldDB" id="A0A6C1AYU7"/>
<evidence type="ECO:0000256" key="1">
    <source>
        <dbReference type="ARBA" id="ARBA00004370"/>
    </source>
</evidence>
<feature type="chain" id="PRO_5025392044" evidence="3">
    <location>
        <begin position="28"/>
        <end position="192"/>
    </location>
</feature>
<keyword evidence="6" id="KW-1185">Reference proteome</keyword>
<sequence length="192" mass="20787">MTNSTVRFALVSVLSLSLSLPALPVLADPPSHAPAHGWRKKHDPYYEGYQGYGGRHWERDYGVLEGRCSAEAVGAVVGGVIGGAVGSGIGEGDGRRIATVLGTVIGAVVGAQVARDITDLDRACIGHALELSQDRHRVVWTNPTTHLHYTLIPVRSFRADGLPCREFDLVTGEQRVRRAACHVGDGRWQMRR</sequence>
<accession>A0A6C1AYU7</accession>
<dbReference type="RefSeq" id="WP_173763694.1">
    <property type="nucleotide sequence ID" value="NZ_CP048836.1"/>
</dbReference>
<dbReference type="GO" id="GO:0019867">
    <property type="term" value="C:outer membrane"/>
    <property type="evidence" value="ECO:0007669"/>
    <property type="project" value="InterPro"/>
</dbReference>
<organism evidence="5 6">
    <name type="scientific">Nitrogeniibacter mangrovi</name>
    <dbReference type="NCBI Taxonomy" id="2016596"/>
    <lineage>
        <taxon>Bacteria</taxon>
        <taxon>Pseudomonadati</taxon>
        <taxon>Pseudomonadota</taxon>
        <taxon>Betaproteobacteria</taxon>
        <taxon>Rhodocyclales</taxon>
        <taxon>Zoogloeaceae</taxon>
        <taxon>Nitrogeniibacter</taxon>
    </lineage>
</organism>
<comment type="subcellular location">
    <subcellularLocation>
        <location evidence="1">Membrane</location>
    </subcellularLocation>
</comment>
<protein>
    <submittedName>
        <fullName evidence="5">Glycine zipper 2TM domain-containing protein</fullName>
    </submittedName>
</protein>
<gene>
    <name evidence="5" type="ORF">G3580_02120</name>
</gene>
<feature type="signal peptide" evidence="3">
    <location>
        <begin position="1"/>
        <end position="27"/>
    </location>
</feature>